<accession>A0A0G2HTZ0</accession>
<dbReference type="OrthoDB" id="5223908at2759"/>
<comment type="caution">
    <text evidence="2">The sequence shown here is derived from an EMBL/GenBank/DDBJ whole genome shotgun (WGS) entry which is preliminary data.</text>
</comment>
<evidence type="ECO:0000313" key="3">
    <source>
        <dbReference type="Proteomes" id="UP000034680"/>
    </source>
</evidence>
<dbReference type="EMBL" id="LCUC01000377">
    <property type="protein sequence ID" value="KKY31565.1"/>
    <property type="molecule type" value="Genomic_DNA"/>
</dbReference>
<sequence>MLDSMSMGDAGVIARDHNRELTDLAETMLCPLHSRCVDSKEKVQGVVAQWKNHIKTSIRLQAPAPPLDIIGTKALAVEYQPTNAPVGIRGRRFNALPEQTATIPQGQPRIQPTAFSVSPLPEAPPTTYGATIDQAAVGDLMKAFQGLSLQNHKLRDQNQKLRDENAQLVERRDTAAREHRRAKGELEAAEGERDVLRDQVEEQFEEINSLRDREEAHLETIAALQERVQKNSRAYRTLKRVWTAASVVPGREV</sequence>
<organism evidence="2 3">
    <name type="scientific">Diaporthe ampelina</name>
    <dbReference type="NCBI Taxonomy" id="1214573"/>
    <lineage>
        <taxon>Eukaryota</taxon>
        <taxon>Fungi</taxon>
        <taxon>Dikarya</taxon>
        <taxon>Ascomycota</taxon>
        <taxon>Pezizomycotina</taxon>
        <taxon>Sordariomycetes</taxon>
        <taxon>Sordariomycetidae</taxon>
        <taxon>Diaporthales</taxon>
        <taxon>Diaporthaceae</taxon>
        <taxon>Diaporthe</taxon>
    </lineage>
</organism>
<feature type="coiled-coil region" evidence="1">
    <location>
        <begin position="144"/>
        <end position="227"/>
    </location>
</feature>
<protein>
    <submittedName>
        <fullName evidence="2">Uncharacterized protein</fullName>
    </submittedName>
</protein>
<gene>
    <name evidence="2" type="ORF">UCDDA912_g08486</name>
</gene>
<proteinExistence type="predicted"/>
<keyword evidence="3" id="KW-1185">Reference proteome</keyword>
<keyword evidence="1" id="KW-0175">Coiled coil</keyword>
<name>A0A0G2HTZ0_9PEZI</name>
<evidence type="ECO:0000313" key="2">
    <source>
        <dbReference type="EMBL" id="KKY31565.1"/>
    </source>
</evidence>
<dbReference type="Proteomes" id="UP000034680">
    <property type="component" value="Unassembled WGS sequence"/>
</dbReference>
<dbReference type="AlphaFoldDB" id="A0A0G2HTZ0"/>
<reference evidence="2 3" key="2">
    <citation type="submission" date="2015-05" db="EMBL/GenBank/DDBJ databases">
        <authorList>
            <person name="Morales-Cruz A."/>
            <person name="Amrine K.C."/>
            <person name="Cantu D."/>
        </authorList>
    </citation>
    <scope>NUCLEOTIDE SEQUENCE [LARGE SCALE GENOMIC DNA]</scope>
    <source>
        <strain evidence="2">DA912</strain>
    </source>
</reference>
<reference evidence="2 3" key="1">
    <citation type="submission" date="2015-05" db="EMBL/GenBank/DDBJ databases">
        <title>Distinctive expansion of gene families associated with plant cell wall degradation and secondary metabolism in the genomes of grapevine trunk pathogens.</title>
        <authorList>
            <person name="Lawrence D.P."/>
            <person name="Travadon R."/>
            <person name="Rolshausen P.E."/>
            <person name="Baumgartner K."/>
        </authorList>
    </citation>
    <scope>NUCLEOTIDE SEQUENCE [LARGE SCALE GENOMIC DNA]</scope>
    <source>
        <strain evidence="2">DA912</strain>
    </source>
</reference>
<evidence type="ECO:0000256" key="1">
    <source>
        <dbReference type="SAM" id="Coils"/>
    </source>
</evidence>